<keyword evidence="1" id="KW-0472">Membrane</keyword>
<keyword evidence="3" id="KW-1185">Reference proteome</keyword>
<name>A0A2K8Z947_9BACT</name>
<dbReference type="KEGG" id="spir:CWM47_33615"/>
<protein>
    <submittedName>
        <fullName evidence="2">Uncharacterized protein</fullName>
    </submittedName>
</protein>
<dbReference type="Proteomes" id="UP000232883">
    <property type="component" value="Chromosome"/>
</dbReference>
<evidence type="ECO:0000313" key="3">
    <source>
        <dbReference type="Proteomes" id="UP000232883"/>
    </source>
</evidence>
<sequence>MKNFELALWVLSFLMVVDLAFPYIKRKSIFPYFKKVSPVKIFGEKGFLQRLVAHLTAFVTLLSFYYALVALNETRQSGIDQGRVLGKQQNALNQSRKALQEMVHLAQDQRKLLAKSGVALKGMSGSINSQLAVSGKHLDFIVKQTNKKPQFIFNFGGIEENRIGPTDTLVLSKKLDGFCILNVAVRNIGDTIAYRPMFIVVADPKTVLVHERLNTIDQERPHYMISPTFANDGINRFSLSHQDVVYELRFASPSDVKVFTTDFMLTTVNGPSHSRKIVFRVKP</sequence>
<evidence type="ECO:0000313" key="2">
    <source>
        <dbReference type="EMBL" id="AUD06349.1"/>
    </source>
</evidence>
<evidence type="ECO:0000256" key="1">
    <source>
        <dbReference type="SAM" id="Phobius"/>
    </source>
</evidence>
<accession>A0A2K8Z947</accession>
<feature type="transmembrane region" description="Helical" evidence="1">
    <location>
        <begin position="6"/>
        <end position="24"/>
    </location>
</feature>
<dbReference type="RefSeq" id="WP_100992894.1">
    <property type="nucleotide sequence ID" value="NZ_CP025096.1"/>
</dbReference>
<reference evidence="2 3" key="1">
    <citation type="submission" date="2017-11" db="EMBL/GenBank/DDBJ databases">
        <title>Taxonomic description and genome sequences of Spirosoma HA7 sp. nov., isolated from pollen microhabitat of Corylus avellana.</title>
        <authorList>
            <person name="Ambika Manirajan B."/>
            <person name="Suarez C."/>
            <person name="Ratering S."/>
            <person name="Geissler-Plaum R."/>
            <person name="Cardinale M."/>
            <person name="Sylvia S."/>
        </authorList>
    </citation>
    <scope>NUCLEOTIDE SEQUENCE [LARGE SCALE GENOMIC DNA]</scope>
    <source>
        <strain evidence="2 3">HA7</strain>
    </source>
</reference>
<keyword evidence="1" id="KW-1133">Transmembrane helix</keyword>
<organism evidence="2 3">
    <name type="scientific">Spirosoma pollinicola</name>
    <dbReference type="NCBI Taxonomy" id="2057025"/>
    <lineage>
        <taxon>Bacteria</taxon>
        <taxon>Pseudomonadati</taxon>
        <taxon>Bacteroidota</taxon>
        <taxon>Cytophagia</taxon>
        <taxon>Cytophagales</taxon>
        <taxon>Cytophagaceae</taxon>
        <taxon>Spirosoma</taxon>
    </lineage>
</organism>
<dbReference type="AlphaFoldDB" id="A0A2K8Z947"/>
<keyword evidence="1" id="KW-0812">Transmembrane</keyword>
<gene>
    <name evidence="2" type="ORF">CWM47_33615</name>
</gene>
<dbReference type="EMBL" id="CP025096">
    <property type="protein sequence ID" value="AUD06349.1"/>
    <property type="molecule type" value="Genomic_DNA"/>
</dbReference>
<proteinExistence type="predicted"/>
<feature type="transmembrane region" description="Helical" evidence="1">
    <location>
        <begin position="51"/>
        <end position="71"/>
    </location>
</feature>